<evidence type="ECO:0000313" key="12">
    <source>
        <dbReference type="Proteomes" id="UP000668403"/>
    </source>
</evidence>
<name>A0A939QBU2_9MICO</name>
<evidence type="ECO:0000256" key="3">
    <source>
        <dbReference type="ARBA" id="ARBA00022729"/>
    </source>
</evidence>
<dbReference type="EMBL" id="JAGFBF010000001">
    <property type="protein sequence ID" value="MBO2988891.1"/>
    <property type="molecule type" value="Genomic_DNA"/>
</dbReference>
<evidence type="ECO:0000259" key="8">
    <source>
        <dbReference type="Pfam" id="PF17802"/>
    </source>
</evidence>
<dbReference type="Pfam" id="PF00746">
    <property type="entry name" value="Gram_pos_anchor"/>
    <property type="match status" value="1"/>
</dbReference>
<gene>
    <name evidence="11" type="ORF">J4H85_02595</name>
</gene>
<evidence type="ECO:0000256" key="2">
    <source>
        <dbReference type="ARBA" id="ARBA00022525"/>
    </source>
</evidence>
<comment type="caution">
    <text evidence="11">The sequence shown here is derived from an EMBL/GenBank/DDBJ whole genome shotgun (WGS) entry which is preliminary data.</text>
</comment>
<dbReference type="AlphaFoldDB" id="A0A939QBU2"/>
<dbReference type="InterPro" id="IPR045826">
    <property type="entry name" value="SpaA_PFL_dom_2"/>
</dbReference>
<evidence type="ECO:0000256" key="4">
    <source>
        <dbReference type="ARBA" id="ARBA00023088"/>
    </source>
</evidence>
<evidence type="ECO:0000256" key="1">
    <source>
        <dbReference type="ARBA" id="ARBA00022512"/>
    </source>
</evidence>
<feature type="region of interest" description="Disordered" evidence="5">
    <location>
        <begin position="19"/>
        <end position="92"/>
    </location>
</feature>
<keyword evidence="6" id="KW-0812">Transmembrane</keyword>
<dbReference type="InterPro" id="IPR019931">
    <property type="entry name" value="LPXTG_anchor"/>
</dbReference>
<keyword evidence="4" id="KW-0572">Peptidoglycan-anchor</keyword>
<keyword evidence="2" id="KW-0964">Secreted</keyword>
<feature type="domain" description="Gram-positive cocci surface proteins LPxTG" evidence="7">
    <location>
        <begin position="793"/>
        <end position="820"/>
    </location>
</feature>
<keyword evidence="12" id="KW-1185">Reference proteome</keyword>
<dbReference type="InterPro" id="IPR013783">
    <property type="entry name" value="Ig-like_fold"/>
</dbReference>
<evidence type="ECO:0000313" key="11">
    <source>
        <dbReference type="EMBL" id="MBO2988891.1"/>
    </source>
</evidence>
<sequence>MASAAAGLAILVAISGVGPADPPEALALDASESHGDAATDSEGQRPVVPVSEPDGDLADTDAPETDDATTDDSVSGATEAEPAPTPRQRQSREVGALAALACTPGSFYSVSATGQLRSVTNGTIADVGTPAAGVTSFNGLGVSTGGARAMAYERTNSSRTATIYDYNTTTNAWTSTGRSLNTNLAANGGFTGSLVAGAISQATGDFLFGGFQTVTTGNTTQLQFRIWRYTPGNQSFGYLGYINGGNVAAGTTANGDLDLDANGNMFIVRGSGTSAVIYSVTAANLAAANGGLIPSSASNSFTASTDVNGAAFDASGRLYLGSQTTVDSFAMPGFTDRRTVTSSLAGSTDLASCSSPPTITVEKVVNGRAKAEDQFTMSLTSGTIAVASATTEGTSTGVQSQRIGPLPTGRGTSLTFTETAAGQTRLSDYTTTWDCRLDGATTPFASGTGTTGTITVPSSGQAIRCAFTNATRPATTRVDKVWVIDGQRFAHGSQPQGFDATLRLSPSGTPTGDAVWGQVRSGFAIGQRITVAEDTTIDTARMPGCRVSSASLTGSGITGSVDASAGALVTLPAAANTYTLTNTVTCEQTLTVTKQLDHRHGGTRIPADWNGRLFADQSGAGRLTFASGQTQTVPTGSFVIGEDQLAGYELGSVSCQGATFNATTRAVTIARGQQAQCTVVNRDLPGTLTWSVTDPSGTPLAGSTWTLIRPGGAAPLTIEDCVAASAAACTGPDRDPAAGAFSLTNLPWGDYVLVEERAPAGFQPSTARYPFTVSGGQLTITTSAFVNRQVVPPTLPRTGGTGSDGFTIAGAILLGGGLAGAIALWFRRRAVRP</sequence>
<feature type="compositionally biased region" description="Acidic residues" evidence="5">
    <location>
        <begin position="53"/>
        <end position="70"/>
    </location>
</feature>
<keyword evidence="6" id="KW-1133">Transmembrane helix</keyword>
<dbReference type="RefSeq" id="WP_208236605.1">
    <property type="nucleotide sequence ID" value="NZ_BAAAQU010000001.1"/>
</dbReference>
<feature type="domain" description="SpaA-like prealbumin fold" evidence="9">
    <location>
        <begin position="589"/>
        <end position="679"/>
    </location>
</feature>
<dbReference type="Pfam" id="PF20674">
    <property type="entry name" value="SpaA_3"/>
    <property type="match status" value="1"/>
</dbReference>
<feature type="domain" description="SpaA-like prealbumin fold" evidence="10">
    <location>
        <begin position="358"/>
        <end position="470"/>
    </location>
</feature>
<feature type="domain" description="SpaA-like prealbumin fold" evidence="8">
    <location>
        <begin position="687"/>
        <end position="781"/>
    </location>
</feature>
<evidence type="ECO:0000256" key="5">
    <source>
        <dbReference type="SAM" id="MobiDB-lite"/>
    </source>
</evidence>
<dbReference type="GO" id="GO:0005975">
    <property type="term" value="P:carbohydrate metabolic process"/>
    <property type="evidence" value="ECO:0007669"/>
    <property type="project" value="UniProtKB-ARBA"/>
</dbReference>
<dbReference type="NCBIfam" id="TIGR01167">
    <property type="entry name" value="LPXTG_anchor"/>
    <property type="match status" value="1"/>
</dbReference>
<protein>
    <submittedName>
        <fullName evidence="11">LPXTG cell wall anchor domain-containing protein</fullName>
    </submittedName>
</protein>
<feature type="transmembrane region" description="Helical" evidence="6">
    <location>
        <begin position="806"/>
        <end position="826"/>
    </location>
</feature>
<evidence type="ECO:0000259" key="10">
    <source>
        <dbReference type="Pfam" id="PF20674"/>
    </source>
</evidence>
<dbReference type="InterPro" id="IPR041033">
    <property type="entry name" value="SpaA_PFL_dom_1"/>
</dbReference>
<dbReference type="InterPro" id="IPR048834">
    <property type="entry name" value="SpaA_pre-album"/>
</dbReference>
<organism evidence="11 12">
    <name type="scientific">Leucobacter tardus</name>
    <dbReference type="NCBI Taxonomy" id="501483"/>
    <lineage>
        <taxon>Bacteria</taxon>
        <taxon>Bacillati</taxon>
        <taxon>Actinomycetota</taxon>
        <taxon>Actinomycetes</taxon>
        <taxon>Micrococcales</taxon>
        <taxon>Microbacteriaceae</taxon>
        <taxon>Leucobacter</taxon>
    </lineage>
</organism>
<accession>A0A939QBU2</accession>
<keyword evidence="3" id="KW-0732">Signal</keyword>
<dbReference type="Proteomes" id="UP000668403">
    <property type="component" value="Unassembled WGS sequence"/>
</dbReference>
<keyword evidence="1" id="KW-0134">Cell wall</keyword>
<proteinExistence type="predicted"/>
<evidence type="ECO:0000259" key="7">
    <source>
        <dbReference type="Pfam" id="PF00746"/>
    </source>
</evidence>
<keyword evidence="6" id="KW-0472">Membrane</keyword>
<dbReference type="Pfam" id="PF19403">
    <property type="entry name" value="SpaA_2"/>
    <property type="match status" value="1"/>
</dbReference>
<evidence type="ECO:0000259" key="9">
    <source>
        <dbReference type="Pfam" id="PF19403"/>
    </source>
</evidence>
<reference evidence="11" key="1">
    <citation type="submission" date="2021-03" db="EMBL/GenBank/DDBJ databases">
        <title>Leucobacter chromiisoli sp. nov., isolated from chromium-containing soil of chemical plant.</title>
        <authorList>
            <person name="Xu Z."/>
        </authorList>
    </citation>
    <scope>NUCLEOTIDE SEQUENCE</scope>
    <source>
        <strain evidence="11">K 70/01</strain>
    </source>
</reference>
<dbReference type="Gene3D" id="2.60.40.10">
    <property type="entry name" value="Immunoglobulins"/>
    <property type="match status" value="1"/>
</dbReference>
<dbReference type="Pfam" id="PF17802">
    <property type="entry name" value="SpaA"/>
    <property type="match status" value="1"/>
</dbReference>
<evidence type="ECO:0000256" key="6">
    <source>
        <dbReference type="SAM" id="Phobius"/>
    </source>
</evidence>